<dbReference type="InterPro" id="IPR029382">
    <property type="entry name" value="NCU-G1"/>
</dbReference>
<evidence type="ECO:0000313" key="3">
    <source>
        <dbReference type="WBParaSite" id="SRDH1_84700.1"/>
    </source>
</evidence>
<dbReference type="Pfam" id="PF15065">
    <property type="entry name" value="NCU-G1"/>
    <property type="match status" value="1"/>
</dbReference>
<organism evidence="2 3">
    <name type="scientific">Schistosoma rodhaini</name>
    <dbReference type="NCBI Taxonomy" id="6188"/>
    <lineage>
        <taxon>Eukaryota</taxon>
        <taxon>Metazoa</taxon>
        <taxon>Spiralia</taxon>
        <taxon>Lophotrochozoa</taxon>
        <taxon>Platyhelminthes</taxon>
        <taxon>Trematoda</taxon>
        <taxon>Digenea</taxon>
        <taxon>Strigeidida</taxon>
        <taxon>Schistosomatoidea</taxon>
        <taxon>Schistosomatidae</taxon>
        <taxon>Schistosoma</taxon>
    </lineage>
</organism>
<evidence type="ECO:0000313" key="2">
    <source>
        <dbReference type="Proteomes" id="UP000050792"/>
    </source>
</evidence>
<dbReference type="Proteomes" id="UP000050792">
    <property type="component" value="Unassembled WGS sequence"/>
</dbReference>
<proteinExistence type="predicted"/>
<keyword evidence="1" id="KW-1133">Transmembrane helix</keyword>
<evidence type="ECO:0000256" key="1">
    <source>
        <dbReference type="SAM" id="Phobius"/>
    </source>
</evidence>
<reference evidence="3 4" key="2">
    <citation type="submission" date="2023-11" db="UniProtKB">
        <authorList>
            <consortium name="WormBaseParasite"/>
        </authorList>
    </citation>
    <scope>IDENTIFICATION</scope>
</reference>
<reference evidence="2" key="1">
    <citation type="submission" date="2022-06" db="EMBL/GenBank/DDBJ databases">
        <authorList>
            <person name="Berger JAMES D."/>
            <person name="Berger JAMES D."/>
        </authorList>
    </citation>
    <scope>NUCLEOTIDE SEQUENCE [LARGE SCALE GENOMIC DNA]</scope>
</reference>
<feature type="transmembrane region" description="Helical" evidence="1">
    <location>
        <begin position="399"/>
        <end position="420"/>
    </location>
</feature>
<dbReference type="WBParaSite" id="SRDH1_84700.2">
    <property type="protein sequence ID" value="SRDH1_84700.2"/>
    <property type="gene ID" value="SRDH1_84700"/>
</dbReference>
<keyword evidence="1" id="KW-0472">Membrane</keyword>
<name>A0AA85GDB9_9TREM</name>
<protein>
    <submittedName>
        <fullName evidence="3 4">Uncharacterized protein</fullName>
    </submittedName>
</protein>
<keyword evidence="2" id="KW-1185">Reference proteome</keyword>
<accession>A0AA85GDB9</accession>
<dbReference type="AlphaFoldDB" id="A0AA85GDB9"/>
<sequence length="524" mass="60105">MYSVNIWVVVLYSCTLIIQNIFVSTFDITSYVALCNNTNLYQISVKNKTHTLWFLISASEYHPPSLVLIQTTEESIVSVNCSRFDSNDALDYRNSVFINNAIQSYGLILHRIIRYRDINGETIAPDTGKQTQTFLGSNLNWTVASFRNDSKDNQITIEYEARQSLDSHEKIDGVIKLSFKVYKTTEQPHKQMYYCIENALSILIELTLDKVEVINSNDNFSPVLLIFSNHSLMDNSYYWNKTTIQKYCEDGPLGKIKSPFIQLGLEVSKDNKVIQSTRPNAYLQFPAAYWIDPQNTRAQLVRLGTARPIDNRYVKTKSYHFGLPFALYGDRFDQIHDQSTENHVAVREQIINLGSPHSKHYYTNTNYSSWIFIAGIGDPDIIPSNDDDNDNNTSNKNSIISAFICGLLIIVGSIGSVFVIRRIQRRHYQRISELTSIGNNNNNSNNEAVNSYSPIVAQELSSINDNRIVEPYQYEKLVSQPNHELISNNYHTITNENDYLPNNNMSTMNWNNYPPPYKSITKDY</sequence>
<dbReference type="WBParaSite" id="SRDH1_84700.1">
    <property type="protein sequence ID" value="SRDH1_84700.1"/>
    <property type="gene ID" value="SRDH1_84700"/>
</dbReference>
<evidence type="ECO:0000313" key="4">
    <source>
        <dbReference type="WBParaSite" id="SRDH1_84700.2"/>
    </source>
</evidence>
<keyword evidence="1" id="KW-0812">Transmembrane</keyword>